<protein>
    <submittedName>
        <fullName evidence="1">Uncharacterized protein</fullName>
    </submittedName>
</protein>
<evidence type="ECO:0000313" key="1">
    <source>
        <dbReference type="EMBL" id="DAF93661.1"/>
    </source>
</evidence>
<name>A0A8S5UGQ0_9CAUD</name>
<accession>A0A8S5UGQ0</accession>
<proteinExistence type="predicted"/>
<dbReference type="EMBL" id="BK016086">
    <property type="protein sequence ID" value="DAF93661.1"/>
    <property type="molecule type" value="Genomic_DNA"/>
</dbReference>
<reference evidence="1" key="1">
    <citation type="journal article" date="2021" name="Proc. Natl. Acad. Sci. U.S.A.">
        <title>A Catalog of Tens of Thousands of Viruses from Human Metagenomes Reveals Hidden Associations with Chronic Diseases.</title>
        <authorList>
            <person name="Tisza M.J."/>
            <person name="Buck C.B."/>
        </authorList>
    </citation>
    <scope>NUCLEOTIDE SEQUENCE</scope>
    <source>
        <strain evidence="1">Ctshb19</strain>
    </source>
</reference>
<sequence length="204" mass="24084">MCDDYFDDDDHEFFDDVPEPVRYYPASPPTPLVSRLMFYKAAKAYKNFRPNLTKIFTPVEREGQRKQRLLTLRLGQNYFLFKAVDYSVQREMVDVSWFGRTMHFPTNVPATLTMRLAYCGKELWHKYGQLGKAFLPNSLHHVTIAGQVFWPVHYGYESHADSEEVTVQFQMQVDANALRHDDERSKRRAPRTDFKKYVAKERCI</sequence>
<organism evidence="1">
    <name type="scientific">Myoviridae sp. ctshb19</name>
    <dbReference type="NCBI Taxonomy" id="2825194"/>
    <lineage>
        <taxon>Viruses</taxon>
        <taxon>Duplodnaviria</taxon>
        <taxon>Heunggongvirae</taxon>
        <taxon>Uroviricota</taxon>
        <taxon>Caudoviricetes</taxon>
    </lineage>
</organism>